<sequence length="248" mass="27021">MSRKHWLHAMCALFIAVAGAVRAGGADSRPAEVVVLSTLHQLHAQVPGYSFDRLREVLEQLHPDVLCLEVRADKLAARAPESTKQEYPKVIYPLLARGHYVVVAMEPSEPEYGAILRPYLQANTTFQAAGGAAVAALGAYSDATYAALKTHWRDAAAVNDATTDDMLRAKHAFQQAAIGAGEREGWERWNRHFLAVIEQAAAEHPGQRIVVTVGVEHGYWLRGHLAAVPGIRLLDTAVLLSPALTRPD</sequence>
<comment type="caution">
    <text evidence="2">The sequence shown here is derived from an EMBL/GenBank/DDBJ whole genome shotgun (WGS) entry which is preliminary data.</text>
</comment>
<keyword evidence="1" id="KW-0732">Signal</keyword>
<keyword evidence="3" id="KW-1185">Reference proteome</keyword>
<accession>A0ABW8K018</accession>
<feature type="signal peptide" evidence="1">
    <location>
        <begin position="1"/>
        <end position="23"/>
    </location>
</feature>
<evidence type="ECO:0000313" key="3">
    <source>
        <dbReference type="Proteomes" id="UP001620460"/>
    </source>
</evidence>
<feature type="chain" id="PRO_5047188979" description="TraB/GumN family protein" evidence="1">
    <location>
        <begin position="24"/>
        <end position="248"/>
    </location>
</feature>
<evidence type="ECO:0000256" key="1">
    <source>
        <dbReference type="SAM" id="SignalP"/>
    </source>
</evidence>
<reference evidence="2 3" key="1">
    <citation type="submission" date="2020-10" db="EMBL/GenBank/DDBJ databases">
        <title>Phylogeny of dyella-like bacteria.</title>
        <authorList>
            <person name="Fu J."/>
        </authorList>
    </citation>
    <scope>NUCLEOTIDE SEQUENCE [LARGE SCALE GENOMIC DNA]</scope>
    <source>
        <strain evidence="2 3">Gsoil3046</strain>
    </source>
</reference>
<gene>
    <name evidence="2" type="ORF">ISP17_15470</name>
</gene>
<organism evidence="2 3">
    <name type="scientific">Dyella ginsengisoli</name>
    <dbReference type="NCBI Taxonomy" id="363848"/>
    <lineage>
        <taxon>Bacteria</taxon>
        <taxon>Pseudomonadati</taxon>
        <taxon>Pseudomonadota</taxon>
        <taxon>Gammaproteobacteria</taxon>
        <taxon>Lysobacterales</taxon>
        <taxon>Rhodanobacteraceae</taxon>
        <taxon>Dyella</taxon>
    </lineage>
</organism>
<protein>
    <recommendedName>
        <fullName evidence="4">TraB/GumN family protein</fullName>
    </recommendedName>
</protein>
<dbReference type="EMBL" id="JADIKM010000004">
    <property type="protein sequence ID" value="MFK2905362.1"/>
    <property type="molecule type" value="Genomic_DNA"/>
</dbReference>
<name>A0ABW8K018_9GAMM</name>
<dbReference type="Proteomes" id="UP001620460">
    <property type="component" value="Unassembled WGS sequence"/>
</dbReference>
<proteinExistence type="predicted"/>
<evidence type="ECO:0000313" key="2">
    <source>
        <dbReference type="EMBL" id="MFK2905362.1"/>
    </source>
</evidence>
<dbReference type="RefSeq" id="WP_404634794.1">
    <property type="nucleotide sequence ID" value="NZ_JADIKM010000004.1"/>
</dbReference>
<evidence type="ECO:0008006" key="4">
    <source>
        <dbReference type="Google" id="ProtNLM"/>
    </source>
</evidence>